<gene>
    <name evidence="2" type="ORF">AVDCRST_MAG19-3383</name>
</gene>
<feature type="chain" id="PRO_5027079993" description="Intracellular proteinase inhibitor BsuPI domain-containing protein" evidence="1">
    <location>
        <begin position="22"/>
        <end position="185"/>
    </location>
</feature>
<evidence type="ECO:0008006" key="3">
    <source>
        <dbReference type="Google" id="ProtNLM"/>
    </source>
</evidence>
<organism evidence="2">
    <name type="scientific">uncultured Thermomicrobiales bacterium</name>
    <dbReference type="NCBI Taxonomy" id="1645740"/>
    <lineage>
        <taxon>Bacteria</taxon>
        <taxon>Pseudomonadati</taxon>
        <taxon>Thermomicrobiota</taxon>
        <taxon>Thermomicrobia</taxon>
        <taxon>Thermomicrobiales</taxon>
        <taxon>environmental samples</taxon>
    </lineage>
</organism>
<keyword evidence="1" id="KW-0732">Signal</keyword>
<evidence type="ECO:0000313" key="2">
    <source>
        <dbReference type="EMBL" id="CAA9576161.1"/>
    </source>
</evidence>
<evidence type="ECO:0000256" key="1">
    <source>
        <dbReference type="SAM" id="SignalP"/>
    </source>
</evidence>
<dbReference type="AlphaFoldDB" id="A0A6J4VDN9"/>
<feature type="signal peptide" evidence="1">
    <location>
        <begin position="1"/>
        <end position="21"/>
    </location>
</feature>
<reference evidence="2" key="1">
    <citation type="submission" date="2020-02" db="EMBL/GenBank/DDBJ databases">
        <authorList>
            <person name="Meier V. D."/>
        </authorList>
    </citation>
    <scope>NUCLEOTIDE SEQUENCE</scope>
    <source>
        <strain evidence="2">AVDCRST_MAG19</strain>
    </source>
</reference>
<accession>A0A6J4VDN9</accession>
<sequence>MTAALSLLAVALLAGCATGNADDVGPVATEEAQATNVISALEATNVVRQFFKPTPTPLPYPTRLPALANIRMTTDVGDQNRPTNECTICGRSGPLYVAAEIADLHPGQRVIASFRAADGTELFSGSVSIGNDRELVWIPIQWDGAAGAPSGKYAAVVLVEGPGTDAEGEPATVQTEIGSITFQIQ</sequence>
<dbReference type="EMBL" id="CADCWL010000187">
    <property type="protein sequence ID" value="CAA9576161.1"/>
    <property type="molecule type" value="Genomic_DNA"/>
</dbReference>
<name>A0A6J4VDN9_9BACT</name>
<protein>
    <recommendedName>
        <fullName evidence="3">Intracellular proteinase inhibitor BsuPI domain-containing protein</fullName>
    </recommendedName>
</protein>
<proteinExistence type="predicted"/>